<reference evidence="2 3" key="1">
    <citation type="submission" date="2017-06" db="EMBL/GenBank/DDBJ databases">
        <title>A platform for efficient transgenesis in Macrostomum lignano, a flatworm model organism for stem cell research.</title>
        <authorList>
            <person name="Berezikov E."/>
        </authorList>
    </citation>
    <scope>NUCLEOTIDE SEQUENCE [LARGE SCALE GENOMIC DNA]</scope>
    <source>
        <strain evidence="2">DV1</strain>
        <tissue evidence="2">Whole organism</tissue>
    </source>
</reference>
<feature type="compositionally biased region" description="Low complexity" evidence="1">
    <location>
        <begin position="167"/>
        <end position="188"/>
    </location>
</feature>
<name>A0A267EZ80_9PLAT</name>
<evidence type="ECO:0000313" key="3">
    <source>
        <dbReference type="Proteomes" id="UP000215902"/>
    </source>
</evidence>
<feature type="compositionally biased region" description="Low complexity" evidence="1">
    <location>
        <begin position="9"/>
        <end position="29"/>
    </location>
</feature>
<protein>
    <submittedName>
        <fullName evidence="2">Uncharacterized protein</fullName>
    </submittedName>
</protein>
<keyword evidence="3" id="KW-1185">Reference proteome</keyword>
<accession>A0A267EZ80</accession>
<organism evidence="2 3">
    <name type="scientific">Macrostomum lignano</name>
    <dbReference type="NCBI Taxonomy" id="282301"/>
    <lineage>
        <taxon>Eukaryota</taxon>
        <taxon>Metazoa</taxon>
        <taxon>Spiralia</taxon>
        <taxon>Lophotrochozoa</taxon>
        <taxon>Platyhelminthes</taxon>
        <taxon>Rhabditophora</taxon>
        <taxon>Macrostomorpha</taxon>
        <taxon>Macrostomida</taxon>
        <taxon>Macrostomidae</taxon>
        <taxon>Macrostomum</taxon>
    </lineage>
</organism>
<feature type="region of interest" description="Disordered" evidence="1">
    <location>
        <begin position="126"/>
        <end position="213"/>
    </location>
</feature>
<evidence type="ECO:0000256" key="1">
    <source>
        <dbReference type="SAM" id="MobiDB-lite"/>
    </source>
</evidence>
<sequence>MSFAAKPFSAASQQSASTQRASQRSTSTRPWPHQQKQPVSTQDFRAVAGGSRLSGWSAESRLQWQRRTQPEVTFEFWCSPSSRRRLTKVSRPASPTEAALALVLLPVTGFACSCSSDIDASELAAAPLTPPDQSSPSPSSLQGNSTDAADVEEFEATQVQLQEDSEPSTPQNQQQQASLSSSPWRAAPAPSPAPPAPSRQQSRPLTRPVSTGPTEQLLRLVRLSYTHSDLATRRLLKSSLLHRSRPEPVAVDAPSVVDGAGGGAVVPLTAGPSAPVAAAAGCYLSAGFQGLRQLVCEARVNSRPCDCGAKNSACPCRRWCQIVDSLIERRVFITGTSVLLYRHCLVGIACTSN</sequence>
<proteinExistence type="predicted"/>
<evidence type="ECO:0000313" key="2">
    <source>
        <dbReference type="EMBL" id="PAA66139.1"/>
    </source>
</evidence>
<feature type="region of interest" description="Disordered" evidence="1">
    <location>
        <begin position="1"/>
        <end position="50"/>
    </location>
</feature>
<dbReference type="AlphaFoldDB" id="A0A267EZ80"/>
<feature type="compositionally biased region" description="Low complexity" evidence="1">
    <location>
        <begin position="131"/>
        <end position="142"/>
    </location>
</feature>
<dbReference type="EMBL" id="NIVC01001586">
    <property type="protein sequence ID" value="PAA66139.1"/>
    <property type="molecule type" value="Genomic_DNA"/>
</dbReference>
<feature type="compositionally biased region" description="Polar residues" evidence="1">
    <location>
        <begin position="34"/>
        <end position="43"/>
    </location>
</feature>
<gene>
    <name evidence="2" type="ORF">BOX15_Mlig020362g2</name>
</gene>
<comment type="caution">
    <text evidence="2">The sequence shown here is derived from an EMBL/GenBank/DDBJ whole genome shotgun (WGS) entry which is preliminary data.</text>
</comment>
<dbReference type="Proteomes" id="UP000215902">
    <property type="component" value="Unassembled WGS sequence"/>
</dbReference>